<feature type="transmembrane region" description="Helical" evidence="5">
    <location>
        <begin position="125"/>
        <end position="142"/>
    </location>
</feature>
<dbReference type="EMBL" id="PYNS01000014">
    <property type="protein sequence ID" value="PSV10084.1"/>
    <property type="molecule type" value="Genomic_DNA"/>
</dbReference>
<dbReference type="Proteomes" id="UP000240530">
    <property type="component" value="Unassembled WGS sequence"/>
</dbReference>
<keyword evidence="2 5" id="KW-0812">Transmembrane</keyword>
<feature type="transmembrane region" description="Helical" evidence="5">
    <location>
        <begin position="215"/>
        <end position="233"/>
    </location>
</feature>
<evidence type="ECO:0000259" key="6">
    <source>
        <dbReference type="Pfam" id="PF00892"/>
    </source>
</evidence>
<evidence type="ECO:0000256" key="4">
    <source>
        <dbReference type="ARBA" id="ARBA00023136"/>
    </source>
</evidence>
<dbReference type="Gene3D" id="1.10.3730.20">
    <property type="match status" value="1"/>
</dbReference>
<feature type="transmembrane region" description="Helical" evidence="5">
    <location>
        <begin position="270"/>
        <end position="289"/>
    </location>
</feature>
<dbReference type="PANTHER" id="PTHR22911:SF6">
    <property type="entry name" value="SOLUTE CARRIER FAMILY 35 MEMBER G1"/>
    <property type="match status" value="1"/>
</dbReference>
<dbReference type="GO" id="GO:0016020">
    <property type="term" value="C:membrane"/>
    <property type="evidence" value="ECO:0007669"/>
    <property type="project" value="UniProtKB-SubCell"/>
</dbReference>
<feature type="domain" description="EamA" evidence="6">
    <location>
        <begin position="12"/>
        <end position="142"/>
    </location>
</feature>
<organism evidence="7 8">
    <name type="scientific">Photobacterium leiognathi subsp. mandapamensis</name>
    <name type="common">Photobacterium mandapamensis</name>
    <dbReference type="NCBI Taxonomy" id="48408"/>
    <lineage>
        <taxon>Bacteria</taxon>
        <taxon>Pseudomonadati</taxon>
        <taxon>Pseudomonadota</taxon>
        <taxon>Gammaproteobacteria</taxon>
        <taxon>Vibrionales</taxon>
        <taxon>Vibrionaceae</taxon>
        <taxon>Photobacterium</taxon>
    </lineage>
</organism>
<keyword evidence="4 5" id="KW-0472">Membrane</keyword>
<evidence type="ECO:0000256" key="3">
    <source>
        <dbReference type="ARBA" id="ARBA00022989"/>
    </source>
</evidence>
<feature type="domain" description="EamA" evidence="6">
    <location>
        <begin position="157"/>
        <end position="287"/>
    </location>
</feature>
<protein>
    <submittedName>
        <fullName evidence="7">EamA family transporter</fullName>
    </submittedName>
</protein>
<proteinExistence type="predicted"/>
<feature type="transmembrane region" description="Helical" evidence="5">
    <location>
        <begin position="36"/>
        <end position="54"/>
    </location>
</feature>
<name>A0A2T3KU07_PHOLD</name>
<comment type="subcellular location">
    <subcellularLocation>
        <location evidence="1">Membrane</location>
        <topology evidence="1">Multi-pass membrane protein</topology>
    </subcellularLocation>
</comment>
<dbReference type="Pfam" id="PF00892">
    <property type="entry name" value="EamA"/>
    <property type="match status" value="2"/>
</dbReference>
<dbReference type="InterPro" id="IPR000620">
    <property type="entry name" value="EamA_dom"/>
</dbReference>
<feature type="transmembrane region" description="Helical" evidence="5">
    <location>
        <begin position="12"/>
        <end position="30"/>
    </location>
</feature>
<evidence type="ECO:0000313" key="7">
    <source>
        <dbReference type="EMBL" id="PSV10084.1"/>
    </source>
</evidence>
<evidence type="ECO:0000256" key="5">
    <source>
        <dbReference type="SAM" id="Phobius"/>
    </source>
</evidence>
<evidence type="ECO:0000313" key="8">
    <source>
        <dbReference type="Proteomes" id="UP000240530"/>
    </source>
</evidence>
<feature type="transmembrane region" description="Helical" evidence="5">
    <location>
        <begin position="245"/>
        <end position="264"/>
    </location>
</feature>
<evidence type="ECO:0000256" key="2">
    <source>
        <dbReference type="ARBA" id="ARBA00022692"/>
    </source>
</evidence>
<accession>A0A2T3KU07</accession>
<dbReference type="InterPro" id="IPR037185">
    <property type="entry name" value="EmrE-like"/>
</dbReference>
<dbReference type="RefSeq" id="WP_107185360.1">
    <property type="nucleotide sequence ID" value="NZ_JAWQGC010000001.1"/>
</dbReference>
<feature type="transmembrane region" description="Helical" evidence="5">
    <location>
        <begin position="154"/>
        <end position="176"/>
    </location>
</feature>
<feature type="transmembrane region" description="Helical" evidence="5">
    <location>
        <begin position="188"/>
        <end position="209"/>
    </location>
</feature>
<dbReference type="SUPFAM" id="SSF103481">
    <property type="entry name" value="Multidrug resistance efflux transporter EmrE"/>
    <property type="match status" value="2"/>
</dbReference>
<gene>
    <name evidence="7" type="ORF">C0W93_13100</name>
</gene>
<dbReference type="AlphaFoldDB" id="A0A2T3KU07"/>
<evidence type="ECO:0000256" key="1">
    <source>
        <dbReference type="ARBA" id="ARBA00004141"/>
    </source>
</evidence>
<reference evidence="7 8" key="1">
    <citation type="submission" date="2018-03" db="EMBL/GenBank/DDBJ databases">
        <title>Whole genome sequencing of Histamine producing bacteria.</title>
        <authorList>
            <person name="Butler K."/>
        </authorList>
    </citation>
    <scope>NUCLEOTIDE SEQUENCE [LARGE SCALE GENOMIC DNA]</scope>
    <source>
        <strain evidence="7 8">Res.4.1</strain>
    </source>
</reference>
<feature type="transmembrane region" description="Helical" evidence="5">
    <location>
        <begin position="98"/>
        <end position="118"/>
    </location>
</feature>
<keyword evidence="3 5" id="KW-1133">Transmembrane helix</keyword>
<dbReference type="PANTHER" id="PTHR22911">
    <property type="entry name" value="ACYL-MALONYL CONDENSING ENZYME-RELATED"/>
    <property type="match status" value="1"/>
</dbReference>
<comment type="caution">
    <text evidence="7">The sequence shown here is derived from an EMBL/GenBank/DDBJ whole genome shotgun (WGS) entry which is preliminary data.</text>
</comment>
<sequence>MTHDKESLIPLGARFMLLSALGFALMSSTVKHVSQLGIPVFEIVAARAFVSLIISYLDIKRKGISVWGNNKPLLVVRGLVGTIGLSCVYYAVTTLPLAEATILQYINPVFTAILAVIFLKERVQFSTLICIVLSILGLFFIVNPTTINSGGSHLPMFSVMIAVIGAFVSAISYIIVKKLSNTEDSSVIIFYFPLITLPLSILVVSQDFVMPDLSTTFLLILVGIFTQVGQLGLTKAMQTQSAGKATAYSYVQIVLSVIFGFIVFNEVPSIWTYIGGGLIIAGALVNLFGHNIMQSIKRKTS</sequence>
<feature type="transmembrane region" description="Helical" evidence="5">
    <location>
        <begin position="74"/>
        <end position="92"/>
    </location>
</feature>